<evidence type="ECO:0000256" key="2">
    <source>
        <dbReference type="ARBA" id="ARBA00023170"/>
    </source>
</evidence>
<accession>A0A9J6FWK8</accession>
<dbReference type="OrthoDB" id="17569at2759"/>
<evidence type="ECO:0000256" key="5">
    <source>
        <dbReference type="SAM" id="Phobius"/>
    </source>
</evidence>
<evidence type="ECO:0000256" key="1">
    <source>
        <dbReference type="ARBA" id="ARBA00023040"/>
    </source>
</evidence>
<keyword evidence="5" id="KW-0472">Membrane</keyword>
<dbReference type="VEuPathDB" id="VectorBase:HLOH_057477"/>
<keyword evidence="4" id="KW-0807">Transducer</keyword>
<name>A0A9J6FWK8_HAELO</name>
<evidence type="ECO:0000256" key="4">
    <source>
        <dbReference type="ARBA" id="ARBA00023224"/>
    </source>
</evidence>
<gene>
    <name evidence="6" type="ORF">HPB48_007870</name>
</gene>
<comment type="caution">
    <text evidence="6">The sequence shown here is derived from an EMBL/GenBank/DDBJ whole genome shotgun (WGS) entry which is preliminary data.</text>
</comment>
<dbReference type="PANTHER" id="PTHR10519">
    <property type="entry name" value="GABA-B RECEPTOR"/>
    <property type="match status" value="1"/>
</dbReference>
<dbReference type="AlphaFoldDB" id="A0A9J6FWK8"/>
<dbReference type="PANTHER" id="PTHR10519:SF74">
    <property type="entry name" value="GAMMA-AMINOBUTYRIC ACID TYPE B RECEPTOR SUBUNIT 2"/>
    <property type="match status" value="1"/>
</dbReference>
<evidence type="ECO:0000313" key="6">
    <source>
        <dbReference type="EMBL" id="KAH9366444.1"/>
    </source>
</evidence>
<sequence length="103" mass="11128">MSVYNVVIMCTIGAAISFVLRDSRDAAFIIISVFIIFCSTTTLCLVFVPKVRTGEPISPHALHVAPFSLSLPLTITLTLSLPLALPCLHLFTPLALPPMCTNE</sequence>
<dbReference type="GO" id="GO:0038039">
    <property type="term" value="C:G protein-coupled receptor heterodimeric complex"/>
    <property type="evidence" value="ECO:0007669"/>
    <property type="project" value="TreeGrafter"/>
</dbReference>
<dbReference type="InterPro" id="IPR002455">
    <property type="entry name" value="GPCR3_GABA-B"/>
</dbReference>
<organism evidence="6 7">
    <name type="scientific">Haemaphysalis longicornis</name>
    <name type="common">Bush tick</name>
    <dbReference type="NCBI Taxonomy" id="44386"/>
    <lineage>
        <taxon>Eukaryota</taxon>
        <taxon>Metazoa</taxon>
        <taxon>Ecdysozoa</taxon>
        <taxon>Arthropoda</taxon>
        <taxon>Chelicerata</taxon>
        <taxon>Arachnida</taxon>
        <taxon>Acari</taxon>
        <taxon>Parasitiformes</taxon>
        <taxon>Ixodida</taxon>
        <taxon>Ixodoidea</taxon>
        <taxon>Ixodidae</taxon>
        <taxon>Haemaphysalinae</taxon>
        <taxon>Haemaphysalis</taxon>
    </lineage>
</organism>
<feature type="transmembrane region" description="Helical" evidence="5">
    <location>
        <begin position="26"/>
        <end position="48"/>
    </location>
</feature>
<keyword evidence="7" id="KW-1185">Reference proteome</keyword>
<keyword evidence="2" id="KW-0675">Receptor</keyword>
<keyword evidence="5" id="KW-0812">Transmembrane</keyword>
<dbReference type="EMBL" id="JABSTR010000004">
    <property type="protein sequence ID" value="KAH9366444.1"/>
    <property type="molecule type" value="Genomic_DNA"/>
</dbReference>
<reference evidence="6 7" key="1">
    <citation type="journal article" date="2020" name="Cell">
        <title>Large-Scale Comparative Analyses of Tick Genomes Elucidate Their Genetic Diversity and Vector Capacities.</title>
        <authorList>
            <consortium name="Tick Genome and Microbiome Consortium (TIGMIC)"/>
            <person name="Jia N."/>
            <person name="Wang J."/>
            <person name="Shi W."/>
            <person name="Du L."/>
            <person name="Sun Y."/>
            <person name="Zhan W."/>
            <person name="Jiang J.F."/>
            <person name="Wang Q."/>
            <person name="Zhang B."/>
            <person name="Ji P."/>
            <person name="Bell-Sakyi L."/>
            <person name="Cui X.M."/>
            <person name="Yuan T.T."/>
            <person name="Jiang B.G."/>
            <person name="Yang W.F."/>
            <person name="Lam T.T."/>
            <person name="Chang Q.C."/>
            <person name="Ding S.J."/>
            <person name="Wang X.J."/>
            <person name="Zhu J.G."/>
            <person name="Ruan X.D."/>
            <person name="Zhao L."/>
            <person name="Wei J.T."/>
            <person name="Ye R.Z."/>
            <person name="Que T.C."/>
            <person name="Du C.H."/>
            <person name="Zhou Y.H."/>
            <person name="Cheng J.X."/>
            <person name="Dai P.F."/>
            <person name="Guo W.B."/>
            <person name="Han X.H."/>
            <person name="Huang E.J."/>
            <person name="Li L.F."/>
            <person name="Wei W."/>
            <person name="Gao Y.C."/>
            <person name="Liu J.Z."/>
            <person name="Shao H.Z."/>
            <person name="Wang X."/>
            <person name="Wang C.C."/>
            <person name="Yang T.C."/>
            <person name="Huo Q.B."/>
            <person name="Li W."/>
            <person name="Chen H.Y."/>
            <person name="Chen S.E."/>
            <person name="Zhou L.G."/>
            <person name="Ni X.B."/>
            <person name="Tian J.H."/>
            <person name="Sheng Y."/>
            <person name="Liu T."/>
            <person name="Pan Y.S."/>
            <person name="Xia L.Y."/>
            <person name="Li J."/>
            <person name="Zhao F."/>
            <person name="Cao W.C."/>
        </authorList>
    </citation>
    <scope>NUCLEOTIDE SEQUENCE [LARGE SCALE GENOMIC DNA]</scope>
    <source>
        <strain evidence="6">HaeL-2018</strain>
    </source>
</reference>
<feature type="transmembrane region" description="Helical" evidence="5">
    <location>
        <begin position="69"/>
        <end position="91"/>
    </location>
</feature>
<evidence type="ECO:0000256" key="3">
    <source>
        <dbReference type="ARBA" id="ARBA00023180"/>
    </source>
</evidence>
<evidence type="ECO:0000313" key="7">
    <source>
        <dbReference type="Proteomes" id="UP000821853"/>
    </source>
</evidence>
<keyword evidence="1" id="KW-0297">G-protein coupled receptor</keyword>
<proteinExistence type="predicted"/>
<protein>
    <submittedName>
        <fullName evidence="6">Uncharacterized protein</fullName>
    </submittedName>
</protein>
<dbReference type="GO" id="GO:0007214">
    <property type="term" value="P:gamma-aminobutyric acid signaling pathway"/>
    <property type="evidence" value="ECO:0007669"/>
    <property type="project" value="TreeGrafter"/>
</dbReference>
<dbReference type="Proteomes" id="UP000821853">
    <property type="component" value="Chromosome 2"/>
</dbReference>
<keyword evidence="3" id="KW-0325">Glycoprotein</keyword>
<keyword evidence="5" id="KW-1133">Transmembrane helix</keyword>
<dbReference type="GO" id="GO:0004965">
    <property type="term" value="F:G protein-coupled GABA receptor activity"/>
    <property type="evidence" value="ECO:0007669"/>
    <property type="project" value="InterPro"/>
</dbReference>